<name>A0ABR2MWG3_9ASPA</name>
<keyword evidence="1" id="KW-1133">Transmembrane helix</keyword>
<evidence type="ECO:0000313" key="3">
    <source>
        <dbReference type="Proteomes" id="UP001412067"/>
    </source>
</evidence>
<comment type="caution">
    <text evidence="2">The sequence shown here is derived from an EMBL/GenBank/DDBJ whole genome shotgun (WGS) entry which is preliminary data.</text>
</comment>
<reference evidence="2 3" key="1">
    <citation type="journal article" date="2022" name="Nat. Plants">
        <title>Genomes of leafy and leafless Platanthera orchids illuminate the evolution of mycoheterotrophy.</title>
        <authorList>
            <person name="Li M.H."/>
            <person name="Liu K.W."/>
            <person name="Li Z."/>
            <person name="Lu H.C."/>
            <person name="Ye Q.L."/>
            <person name="Zhang D."/>
            <person name="Wang J.Y."/>
            <person name="Li Y.F."/>
            <person name="Zhong Z.M."/>
            <person name="Liu X."/>
            <person name="Yu X."/>
            <person name="Liu D.K."/>
            <person name="Tu X.D."/>
            <person name="Liu B."/>
            <person name="Hao Y."/>
            <person name="Liao X.Y."/>
            <person name="Jiang Y.T."/>
            <person name="Sun W.H."/>
            <person name="Chen J."/>
            <person name="Chen Y.Q."/>
            <person name="Ai Y."/>
            <person name="Zhai J.W."/>
            <person name="Wu S.S."/>
            <person name="Zhou Z."/>
            <person name="Hsiao Y.Y."/>
            <person name="Wu W.L."/>
            <person name="Chen Y.Y."/>
            <person name="Lin Y.F."/>
            <person name="Hsu J.L."/>
            <person name="Li C.Y."/>
            <person name="Wang Z.W."/>
            <person name="Zhao X."/>
            <person name="Zhong W.Y."/>
            <person name="Ma X.K."/>
            <person name="Ma L."/>
            <person name="Huang J."/>
            <person name="Chen G.Z."/>
            <person name="Huang M.Z."/>
            <person name="Huang L."/>
            <person name="Peng D.H."/>
            <person name="Luo Y.B."/>
            <person name="Zou S.Q."/>
            <person name="Chen S.P."/>
            <person name="Lan S."/>
            <person name="Tsai W.C."/>
            <person name="Van de Peer Y."/>
            <person name="Liu Z.J."/>
        </authorList>
    </citation>
    <scope>NUCLEOTIDE SEQUENCE [LARGE SCALE GENOMIC DNA]</scope>
    <source>
        <strain evidence="2">Lor288</strain>
    </source>
</reference>
<keyword evidence="1" id="KW-0472">Membrane</keyword>
<keyword evidence="3" id="KW-1185">Reference proteome</keyword>
<feature type="transmembrane region" description="Helical" evidence="1">
    <location>
        <begin position="29"/>
        <end position="46"/>
    </location>
</feature>
<gene>
    <name evidence="2" type="ORF">KSP40_PGU022506</name>
</gene>
<dbReference type="Proteomes" id="UP001412067">
    <property type="component" value="Unassembled WGS sequence"/>
</dbReference>
<evidence type="ECO:0000256" key="1">
    <source>
        <dbReference type="SAM" id="Phobius"/>
    </source>
</evidence>
<proteinExistence type="predicted"/>
<accession>A0ABR2MWG3</accession>
<protein>
    <submittedName>
        <fullName evidence="2">Uncharacterized protein</fullName>
    </submittedName>
</protein>
<sequence>MEPRPSAAIARSSLLRVRKFARTVFEDVIALRANVVVVNVLALLLIENVIQMFAEIAGSDVVMAASVDLYN</sequence>
<organism evidence="2 3">
    <name type="scientific">Platanthera guangdongensis</name>
    <dbReference type="NCBI Taxonomy" id="2320717"/>
    <lineage>
        <taxon>Eukaryota</taxon>
        <taxon>Viridiplantae</taxon>
        <taxon>Streptophyta</taxon>
        <taxon>Embryophyta</taxon>
        <taxon>Tracheophyta</taxon>
        <taxon>Spermatophyta</taxon>
        <taxon>Magnoliopsida</taxon>
        <taxon>Liliopsida</taxon>
        <taxon>Asparagales</taxon>
        <taxon>Orchidaceae</taxon>
        <taxon>Orchidoideae</taxon>
        <taxon>Orchideae</taxon>
        <taxon>Orchidinae</taxon>
        <taxon>Platanthera</taxon>
    </lineage>
</organism>
<keyword evidence="1" id="KW-0812">Transmembrane</keyword>
<evidence type="ECO:0000313" key="2">
    <source>
        <dbReference type="EMBL" id="KAK8967776.1"/>
    </source>
</evidence>
<dbReference type="EMBL" id="JBBWWR010000004">
    <property type="protein sequence ID" value="KAK8967776.1"/>
    <property type="molecule type" value="Genomic_DNA"/>
</dbReference>